<evidence type="ECO:0000256" key="5">
    <source>
        <dbReference type="PIRSR" id="PIRSR640255-2"/>
    </source>
</evidence>
<dbReference type="GO" id="GO:0005634">
    <property type="term" value="C:nucleus"/>
    <property type="evidence" value="ECO:0007669"/>
    <property type="project" value="TreeGrafter"/>
</dbReference>
<dbReference type="SMART" id="SM00892">
    <property type="entry name" value="Endonuclease_NS"/>
    <property type="match status" value="1"/>
</dbReference>
<evidence type="ECO:0000256" key="3">
    <source>
        <dbReference type="ARBA" id="ARBA00022759"/>
    </source>
</evidence>
<dbReference type="InterPro" id="IPR001604">
    <property type="entry name" value="Endo_G_ENPP1-like_dom"/>
</dbReference>
<name>A0AAD7YQD6_MYTSE</name>
<reference evidence="9" key="1">
    <citation type="submission" date="2023-03" db="EMBL/GenBank/DDBJ databases">
        <title>Chromosome-level genomes of two armyworms, Mythimna separata and Mythimna loreyi, provide insights into the biosynthesis and reception of sex pheromones.</title>
        <authorList>
            <person name="Zhao H."/>
        </authorList>
    </citation>
    <scope>NUCLEOTIDE SEQUENCE</scope>
    <source>
        <strain evidence="9">BeijingLab</strain>
        <tissue evidence="9">Pupa</tissue>
    </source>
</reference>
<sequence>MRSVLVLVLAALLAAAAALPTEIPEPGQLALVLGEDDFEDYLDAWLELEQSKSANSSNAEAELRNGCIFRVNGDLGQPQPVYLRGGNRYLAADGNSGQIWLNTGEQVVVACTGSGRSILHPNIAATRDVATATCVNNDLVSGAGWLNGNGAFGQLTCSSHANHEAQATSSRCFNNNIVIRVGFIVNNVFYPLYWSCFDQNRMEVLYVWYDQNPENSVHQTGVQSPGWLGKSGSFYPGVAVNTMYRQVNQKAVVTQYVGATLADRYINTHQFMARGHLAAKSDFVLATAQRATFYFINAAPQWQPFNNGNWKRLEQNLRARIGVVGHNTVVYTGTFGVSQLRDQNNRLVDIYLVPERNQLPVPLYFYKVVYDASRRLGTAFVSINNPYYTQAEVQVLRFCTDRCRNNSAFSWLNWQPDRIDIGYSFCCTVDDFRRTIPHLPAFVTNGLFT</sequence>
<keyword evidence="3" id="KW-0255">Endonuclease</keyword>
<dbReference type="InterPro" id="IPR044925">
    <property type="entry name" value="His-Me_finger_sf"/>
</dbReference>
<keyword evidence="6" id="KW-0732">Signal</keyword>
<evidence type="ECO:0000259" key="7">
    <source>
        <dbReference type="SMART" id="SM00477"/>
    </source>
</evidence>
<organism evidence="9 10">
    <name type="scientific">Mythimna separata</name>
    <name type="common">Oriental armyworm</name>
    <name type="synonym">Pseudaletia separata</name>
    <dbReference type="NCBI Taxonomy" id="271217"/>
    <lineage>
        <taxon>Eukaryota</taxon>
        <taxon>Metazoa</taxon>
        <taxon>Ecdysozoa</taxon>
        <taxon>Arthropoda</taxon>
        <taxon>Hexapoda</taxon>
        <taxon>Insecta</taxon>
        <taxon>Pterygota</taxon>
        <taxon>Neoptera</taxon>
        <taxon>Endopterygota</taxon>
        <taxon>Lepidoptera</taxon>
        <taxon>Glossata</taxon>
        <taxon>Ditrysia</taxon>
        <taxon>Noctuoidea</taxon>
        <taxon>Noctuidae</taxon>
        <taxon>Noctuinae</taxon>
        <taxon>Hadenini</taxon>
        <taxon>Mythimna</taxon>
    </lineage>
</organism>
<evidence type="ECO:0000256" key="2">
    <source>
        <dbReference type="ARBA" id="ARBA00022722"/>
    </source>
</evidence>
<dbReference type="AlphaFoldDB" id="A0AAD7YQD6"/>
<evidence type="ECO:0000259" key="8">
    <source>
        <dbReference type="SMART" id="SM00892"/>
    </source>
</evidence>
<keyword evidence="3" id="KW-0378">Hydrolase</keyword>
<feature type="chain" id="PRO_5042192204" description="DsRNase" evidence="6">
    <location>
        <begin position="19"/>
        <end position="449"/>
    </location>
</feature>
<keyword evidence="5" id="KW-0479">Metal-binding</keyword>
<evidence type="ECO:0000313" key="9">
    <source>
        <dbReference type="EMBL" id="KAJ8725073.1"/>
    </source>
</evidence>
<dbReference type="Gene3D" id="3.40.570.10">
    <property type="entry name" value="Extracellular Endonuclease, subunit A"/>
    <property type="match status" value="1"/>
</dbReference>
<dbReference type="Pfam" id="PF01223">
    <property type="entry name" value="Endonuclease_NS"/>
    <property type="match status" value="1"/>
</dbReference>
<evidence type="ECO:0000313" key="10">
    <source>
        <dbReference type="Proteomes" id="UP001231518"/>
    </source>
</evidence>
<evidence type="ECO:0008006" key="11">
    <source>
        <dbReference type="Google" id="ProtNLM"/>
    </source>
</evidence>
<protein>
    <recommendedName>
        <fullName evidence="11">DsRNase</fullName>
    </recommendedName>
</protein>
<dbReference type="InterPro" id="IPR020821">
    <property type="entry name" value="ENPP1-3/EXOG-like_nuc-like"/>
</dbReference>
<dbReference type="EMBL" id="JARGEI010000010">
    <property type="protein sequence ID" value="KAJ8725073.1"/>
    <property type="molecule type" value="Genomic_DNA"/>
</dbReference>
<dbReference type="SUPFAM" id="SSF54060">
    <property type="entry name" value="His-Me finger endonucleases"/>
    <property type="match status" value="1"/>
</dbReference>
<feature type="signal peptide" evidence="6">
    <location>
        <begin position="1"/>
        <end position="18"/>
    </location>
</feature>
<keyword evidence="10" id="KW-1185">Reference proteome</keyword>
<dbReference type="InterPro" id="IPR040255">
    <property type="entry name" value="Non-specific_endonuclease"/>
</dbReference>
<dbReference type="GO" id="GO:0046872">
    <property type="term" value="F:metal ion binding"/>
    <property type="evidence" value="ECO:0007669"/>
    <property type="project" value="UniProtKB-KW"/>
</dbReference>
<accession>A0AAD7YQD6</accession>
<dbReference type="PANTHER" id="PTHR13966">
    <property type="entry name" value="ENDONUCLEASE RELATED"/>
    <property type="match status" value="1"/>
</dbReference>
<evidence type="ECO:0000256" key="1">
    <source>
        <dbReference type="ARBA" id="ARBA00010052"/>
    </source>
</evidence>
<feature type="domain" description="ENPP1-3/EXOG-like endonuclease/phosphodiesterase" evidence="7">
    <location>
        <begin position="190"/>
        <end position="405"/>
    </location>
</feature>
<evidence type="ECO:0000256" key="6">
    <source>
        <dbReference type="SAM" id="SignalP"/>
    </source>
</evidence>
<dbReference type="GO" id="GO:0000014">
    <property type="term" value="F:single-stranded DNA endodeoxyribonuclease activity"/>
    <property type="evidence" value="ECO:0007669"/>
    <property type="project" value="TreeGrafter"/>
</dbReference>
<dbReference type="GO" id="GO:0006309">
    <property type="term" value="P:apoptotic DNA fragmentation"/>
    <property type="evidence" value="ECO:0007669"/>
    <property type="project" value="TreeGrafter"/>
</dbReference>
<feature type="domain" description="DNA/RNA non-specific endonuclease/pyrophosphatase/phosphodiesterase" evidence="8">
    <location>
        <begin position="189"/>
        <end position="432"/>
    </location>
</feature>
<dbReference type="GO" id="GO:0003676">
    <property type="term" value="F:nucleic acid binding"/>
    <property type="evidence" value="ECO:0007669"/>
    <property type="project" value="InterPro"/>
</dbReference>
<dbReference type="GO" id="GO:0004521">
    <property type="term" value="F:RNA endonuclease activity"/>
    <property type="evidence" value="ECO:0007669"/>
    <property type="project" value="TreeGrafter"/>
</dbReference>
<feature type="active site" description="Proton acceptor" evidence="4">
    <location>
        <position position="276"/>
    </location>
</feature>
<proteinExistence type="inferred from homology"/>
<evidence type="ECO:0000256" key="4">
    <source>
        <dbReference type="PIRSR" id="PIRSR640255-1"/>
    </source>
</evidence>
<keyword evidence="2" id="KW-0540">Nuclease</keyword>
<dbReference type="SMART" id="SM00477">
    <property type="entry name" value="NUC"/>
    <property type="match status" value="1"/>
</dbReference>
<dbReference type="PANTHER" id="PTHR13966:SF19">
    <property type="entry name" value="NUCLEASE EXOG, MITOCHONDRIAL"/>
    <property type="match status" value="1"/>
</dbReference>
<dbReference type="InterPro" id="IPR044929">
    <property type="entry name" value="DNA/RNA_non-sp_Endonuclease_sf"/>
</dbReference>
<feature type="binding site" evidence="5">
    <location>
        <position position="306"/>
    </location>
    <ligand>
        <name>Mg(2+)</name>
        <dbReference type="ChEBI" id="CHEBI:18420"/>
        <note>catalytic</note>
    </ligand>
</feature>
<gene>
    <name evidence="9" type="ORF">PYW07_016031</name>
</gene>
<comment type="similarity">
    <text evidence="1">Belongs to the DNA/RNA non-specific endonuclease family.</text>
</comment>
<dbReference type="FunFam" id="3.40.570.10:FF:000007">
    <property type="entry name" value="Alkaline nuclease"/>
    <property type="match status" value="1"/>
</dbReference>
<dbReference type="GO" id="GO:0005743">
    <property type="term" value="C:mitochondrial inner membrane"/>
    <property type="evidence" value="ECO:0007669"/>
    <property type="project" value="TreeGrafter"/>
</dbReference>
<dbReference type="Proteomes" id="UP001231518">
    <property type="component" value="Chromosome 7"/>
</dbReference>
<comment type="caution">
    <text evidence="9">The sequence shown here is derived from an EMBL/GenBank/DDBJ whole genome shotgun (WGS) entry which is preliminary data.</text>
</comment>